<sequence>MSSDSVLDPPLEEEHSVTPSVGGRVRAITVELFAVIAWTIAADLWIFRGGGYFATATFFASAVVLVGVVHWFRDESFGARRQQLSPVASGKASTEEVEDNARDAYPQLRSGVNAVTSLSLALLIAAILRMVWLGHPLTIVSAVTLLVALVLSLSGWLPMLGRVFTTTLLAPLYGMNRVAQYGSASVNSPASPSRNAALSVVLPVAAVVVFGGIFVMANPDLVDRVSAWASEWSGRFLDFFTELSFWEMPFCILAFFVGAGWLRPLVPVAGTPLLRVLDWPGLPTDEPHMMLDGISKGKSVASSPLYPAYRNTLIALIGLFVAYLAFEFTTLWKQEFPPGFYYAGYAHEGAAWLTIALALATLMLSIIFNPTIQADSRVGRLKGLASVWSASNLLLAIAVYNRLWIYVGYNGMTRMRVVGFFGITLVVIGFALVLRKILRRRSFAWLIQCQMIALALAIILYSLFPVDLVVHRYNASRVASGYLKPAVMIAVKPIDDEGVFPLLDLVDVPDAIIREGVRAKLAKRQIKIEVYSRDASWNWHQYQTSKDWLYQTLEHNQEEWSEYLRDKTARNEAIRRFEEYAMQWY</sequence>
<feature type="transmembrane region" description="Helical" evidence="1">
    <location>
        <begin position="138"/>
        <end position="157"/>
    </location>
</feature>
<dbReference type="InterPro" id="IPR025291">
    <property type="entry name" value="DUF4153"/>
</dbReference>
<accession>A0ABY1PST5</accession>
<feature type="transmembrane region" description="Helical" evidence="1">
    <location>
        <begin position="52"/>
        <end position="72"/>
    </location>
</feature>
<evidence type="ECO:0000313" key="3">
    <source>
        <dbReference type="Proteomes" id="UP001158067"/>
    </source>
</evidence>
<dbReference type="Pfam" id="PF13687">
    <property type="entry name" value="DUF4153"/>
    <property type="match status" value="1"/>
</dbReference>
<keyword evidence="1" id="KW-0812">Transmembrane</keyword>
<name>A0ABY1PST5_9BACT</name>
<proteinExistence type="predicted"/>
<protein>
    <recommendedName>
        <fullName evidence="4">DUF4173 domain-containing protein</fullName>
    </recommendedName>
</protein>
<feature type="transmembrane region" description="Helical" evidence="1">
    <location>
        <begin position="352"/>
        <end position="372"/>
    </location>
</feature>
<comment type="caution">
    <text evidence="2">The sequence shown here is derived from an EMBL/GenBank/DDBJ whole genome shotgun (WGS) entry which is preliminary data.</text>
</comment>
<dbReference type="EMBL" id="FXUG01000002">
    <property type="protein sequence ID" value="SMP46045.1"/>
    <property type="molecule type" value="Genomic_DNA"/>
</dbReference>
<keyword evidence="1" id="KW-0472">Membrane</keyword>
<feature type="transmembrane region" description="Helical" evidence="1">
    <location>
        <begin position="112"/>
        <end position="132"/>
    </location>
</feature>
<keyword evidence="1" id="KW-1133">Transmembrane helix</keyword>
<feature type="transmembrane region" description="Helical" evidence="1">
    <location>
        <begin position="196"/>
        <end position="217"/>
    </location>
</feature>
<dbReference type="RefSeq" id="WP_283431391.1">
    <property type="nucleotide sequence ID" value="NZ_FXUG01000002.1"/>
</dbReference>
<evidence type="ECO:0008006" key="4">
    <source>
        <dbReference type="Google" id="ProtNLM"/>
    </source>
</evidence>
<gene>
    <name evidence="2" type="ORF">SAMN06265222_10252</name>
</gene>
<dbReference type="Proteomes" id="UP001158067">
    <property type="component" value="Unassembled WGS sequence"/>
</dbReference>
<feature type="transmembrane region" description="Helical" evidence="1">
    <location>
        <begin position="313"/>
        <end position="332"/>
    </location>
</feature>
<organism evidence="2 3">
    <name type="scientific">Neorhodopirellula lusitana</name>
    <dbReference type="NCBI Taxonomy" id="445327"/>
    <lineage>
        <taxon>Bacteria</taxon>
        <taxon>Pseudomonadati</taxon>
        <taxon>Planctomycetota</taxon>
        <taxon>Planctomycetia</taxon>
        <taxon>Pirellulales</taxon>
        <taxon>Pirellulaceae</taxon>
        <taxon>Neorhodopirellula</taxon>
    </lineage>
</organism>
<feature type="transmembrane region" description="Helical" evidence="1">
    <location>
        <begin position="384"/>
        <end position="405"/>
    </location>
</feature>
<feature type="transmembrane region" description="Helical" evidence="1">
    <location>
        <begin position="417"/>
        <end position="434"/>
    </location>
</feature>
<reference evidence="2 3" key="1">
    <citation type="submission" date="2017-05" db="EMBL/GenBank/DDBJ databases">
        <authorList>
            <person name="Varghese N."/>
            <person name="Submissions S."/>
        </authorList>
    </citation>
    <scope>NUCLEOTIDE SEQUENCE [LARGE SCALE GENOMIC DNA]</scope>
    <source>
        <strain evidence="2 3">DSM 25457</strain>
    </source>
</reference>
<evidence type="ECO:0000256" key="1">
    <source>
        <dbReference type="SAM" id="Phobius"/>
    </source>
</evidence>
<feature type="transmembrane region" description="Helical" evidence="1">
    <location>
        <begin position="243"/>
        <end position="262"/>
    </location>
</feature>
<feature type="transmembrane region" description="Helical" evidence="1">
    <location>
        <begin position="443"/>
        <end position="464"/>
    </location>
</feature>
<evidence type="ECO:0000313" key="2">
    <source>
        <dbReference type="EMBL" id="SMP46045.1"/>
    </source>
</evidence>
<keyword evidence="3" id="KW-1185">Reference proteome</keyword>